<name>A0A2T9ZDJ9_9FUNG</name>
<feature type="compositionally biased region" description="Low complexity" evidence="1">
    <location>
        <begin position="11"/>
        <end position="28"/>
    </location>
</feature>
<dbReference type="EMBL" id="MBFS01000377">
    <property type="protein sequence ID" value="PVV02630.1"/>
    <property type="molecule type" value="Genomic_DNA"/>
</dbReference>
<sequence>METEDNCKGISNPPSKTTSAKKPTKPNNIKIQKGNRRFNKGRDKVVTEEEFKETEPVHPGATIQNGNIENGIPEDKKEGLYGKYRPDRRISVYTNTKNVKEAPSFPSRKKNASIQGTPVWTVN</sequence>
<proteinExistence type="predicted"/>
<reference evidence="2 3" key="1">
    <citation type="journal article" date="2018" name="MBio">
        <title>Comparative Genomics Reveals the Core Gene Toolbox for the Fungus-Insect Symbiosis.</title>
        <authorList>
            <person name="Wang Y."/>
            <person name="Stata M."/>
            <person name="Wang W."/>
            <person name="Stajich J.E."/>
            <person name="White M.M."/>
            <person name="Moncalvo J.M."/>
        </authorList>
    </citation>
    <scope>NUCLEOTIDE SEQUENCE [LARGE SCALE GENOMIC DNA]</scope>
    <source>
        <strain evidence="2 3">SC-DP-2</strain>
    </source>
</reference>
<accession>A0A2T9ZDJ9</accession>
<gene>
    <name evidence="2" type="ORF">BB560_002914</name>
</gene>
<keyword evidence="3" id="KW-1185">Reference proteome</keyword>
<organism evidence="2 3">
    <name type="scientific">Smittium megazygosporum</name>
    <dbReference type="NCBI Taxonomy" id="133381"/>
    <lineage>
        <taxon>Eukaryota</taxon>
        <taxon>Fungi</taxon>
        <taxon>Fungi incertae sedis</taxon>
        <taxon>Zoopagomycota</taxon>
        <taxon>Kickxellomycotina</taxon>
        <taxon>Harpellomycetes</taxon>
        <taxon>Harpellales</taxon>
        <taxon>Legeriomycetaceae</taxon>
        <taxon>Smittium</taxon>
    </lineage>
</organism>
<evidence type="ECO:0000256" key="1">
    <source>
        <dbReference type="SAM" id="MobiDB-lite"/>
    </source>
</evidence>
<comment type="caution">
    <text evidence="2">The sequence shown here is derived from an EMBL/GenBank/DDBJ whole genome shotgun (WGS) entry which is preliminary data.</text>
</comment>
<evidence type="ECO:0000313" key="3">
    <source>
        <dbReference type="Proteomes" id="UP000245609"/>
    </source>
</evidence>
<feature type="compositionally biased region" description="Basic and acidic residues" evidence="1">
    <location>
        <begin position="40"/>
        <end position="56"/>
    </location>
</feature>
<protein>
    <submittedName>
        <fullName evidence="2">Uncharacterized protein</fullName>
    </submittedName>
</protein>
<feature type="compositionally biased region" description="Polar residues" evidence="1">
    <location>
        <begin position="112"/>
        <end position="123"/>
    </location>
</feature>
<dbReference type="Proteomes" id="UP000245609">
    <property type="component" value="Unassembled WGS sequence"/>
</dbReference>
<feature type="region of interest" description="Disordered" evidence="1">
    <location>
        <begin position="100"/>
        <end position="123"/>
    </location>
</feature>
<evidence type="ECO:0000313" key="2">
    <source>
        <dbReference type="EMBL" id="PVV02630.1"/>
    </source>
</evidence>
<feature type="region of interest" description="Disordered" evidence="1">
    <location>
        <begin position="1"/>
        <end position="80"/>
    </location>
</feature>
<dbReference type="AlphaFoldDB" id="A0A2T9ZDJ9"/>